<dbReference type="Pfam" id="PF00563">
    <property type="entry name" value="EAL"/>
    <property type="match status" value="1"/>
</dbReference>
<dbReference type="PANTHER" id="PTHR33121:SF71">
    <property type="entry name" value="OXYGEN SENSOR PROTEIN DOSP"/>
    <property type="match status" value="1"/>
</dbReference>
<dbReference type="PROSITE" id="PS50883">
    <property type="entry name" value="EAL"/>
    <property type="match status" value="1"/>
</dbReference>
<feature type="domain" description="EAL" evidence="1">
    <location>
        <begin position="1"/>
        <end position="249"/>
    </location>
</feature>
<comment type="caution">
    <text evidence="2">The sequence shown here is derived from an EMBL/GenBank/DDBJ whole genome shotgun (WGS) entry which is preliminary data.</text>
</comment>
<dbReference type="InterPro" id="IPR035919">
    <property type="entry name" value="EAL_sf"/>
</dbReference>
<name>E9SE08_RUMAL</name>
<evidence type="ECO:0000313" key="2">
    <source>
        <dbReference type="EMBL" id="EGC02503.1"/>
    </source>
</evidence>
<dbReference type="SMART" id="SM00052">
    <property type="entry name" value="EAL"/>
    <property type="match status" value="1"/>
</dbReference>
<dbReference type="PANTHER" id="PTHR33121">
    <property type="entry name" value="CYCLIC DI-GMP PHOSPHODIESTERASE PDEF"/>
    <property type="match status" value="1"/>
</dbReference>
<evidence type="ECO:0000313" key="3">
    <source>
        <dbReference type="Proteomes" id="UP000004259"/>
    </source>
</evidence>
<keyword evidence="3" id="KW-1185">Reference proteome</keyword>
<dbReference type="Proteomes" id="UP000004259">
    <property type="component" value="Unassembled WGS sequence"/>
</dbReference>
<dbReference type="eggNOG" id="COG2200">
    <property type="taxonomic scope" value="Bacteria"/>
</dbReference>
<evidence type="ECO:0000259" key="1">
    <source>
        <dbReference type="PROSITE" id="PS50883"/>
    </source>
</evidence>
<dbReference type="AlphaFoldDB" id="E9SE08"/>
<protein>
    <submittedName>
        <fullName evidence="2">Cyclic diguanylate phosphodiesterase (EAL) domain protein</fullName>
    </submittedName>
</protein>
<dbReference type="GO" id="GO:0071111">
    <property type="term" value="F:cyclic-guanylate-specific phosphodiesterase activity"/>
    <property type="evidence" value="ECO:0007669"/>
    <property type="project" value="InterPro"/>
</dbReference>
<dbReference type="InterPro" id="IPR050706">
    <property type="entry name" value="Cyclic-di-GMP_PDE-like"/>
</dbReference>
<sequence>MELISKFDEALKNGYIKAFYQPLTRTVTGKVCGAEALARWLDPEFGLIPPGEFIGLLEQHGLIHRLDLAMIENVCRFYKKYDCRDMTFSVNLSRIDFKQTDMFSAITDIMKRYDVPVSAIHFEITESTMLADIENTRRLSKQFFDAGFEIWLDDFGSGYSSLSLLRDFRFNVLKMDMSLLKQFDVRSRKIVSSVVNMSKALGIHTLSEGVETEEQLVFLRNIGCEMIQGYYFSRPLCEEDFLAYLKEHAAETCSDRVFWNKAVKVNFLSGYPLMTSHDHSEEDGVFGTAPIALIEYENRKTTFRYVNAAYLSELKKLGYESIEQLDKDVNDENFAYYDRFMGYIEKTICKGGVFKTDSIIGDVVYNFTTELIASSGEKHLIASTVHTISAEHSDYLVLKYSQSLYATYDLVTEITPDKDTAVQIYSNAGFAKVYGTSSLRKGILEFAATEVHPADHERYLEFFDLATLSNGTSDYIQQSFKVRSGSGYKLKNIRISKLENGKYLYTIQSV</sequence>
<proteinExistence type="predicted"/>
<dbReference type="SUPFAM" id="SSF141868">
    <property type="entry name" value="EAL domain-like"/>
    <property type="match status" value="1"/>
</dbReference>
<dbReference type="OrthoDB" id="9762141at2"/>
<dbReference type="RefSeq" id="WP_002850889.1">
    <property type="nucleotide sequence ID" value="NZ_ADKM02000093.1"/>
</dbReference>
<gene>
    <name evidence="2" type="ORF">CUS_5427</name>
</gene>
<dbReference type="InterPro" id="IPR001633">
    <property type="entry name" value="EAL_dom"/>
</dbReference>
<dbReference type="CDD" id="cd01948">
    <property type="entry name" value="EAL"/>
    <property type="match status" value="1"/>
</dbReference>
<dbReference type="Gene3D" id="3.20.20.450">
    <property type="entry name" value="EAL domain"/>
    <property type="match status" value="1"/>
</dbReference>
<organism evidence="2 3">
    <name type="scientific">Ruminococcus albus 8</name>
    <dbReference type="NCBI Taxonomy" id="246199"/>
    <lineage>
        <taxon>Bacteria</taxon>
        <taxon>Bacillati</taxon>
        <taxon>Bacillota</taxon>
        <taxon>Clostridia</taxon>
        <taxon>Eubacteriales</taxon>
        <taxon>Oscillospiraceae</taxon>
        <taxon>Ruminococcus</taxon>
    </lineage>
</organism>
<dbReference type="STRING" id="246199.CUS_5427"/>
<dbReference type="EMBL" id="ADKM02000093">
    <property type="protein sequence ID" value="EGC02503.1"/>
    <property type="molecule type" value="Genomic_DNA"/>
</dbReference>
<accession>E9SE08</accession>
<reference evidence="2 3" key="1">
    <citation type="submission" date="2011-02" db="EMBL/GenBank/DDBJ databases">
        <authorList>
            <person name="Nelson K.E."/>
            <person name="Sutton G."/>
            <person name="Torralba M."/>
            <person name="Durkin S."/>
            <person name="Harkins D."/>
            <person name="Montgomery R."/>
            <person name="Ziemer C."/>
            <person name="Klaassens E."/>
            <person name="Ocuiv P."/>
            <person name="Morrison M."/>
        </authorList>
    </citation>
    <scope>NUCLEOTIDE SEQUENCE [LARGE SCALE GENOMIC DNA]</scope>
    <source>
        <strain evidence="2 3">8</strain>
    </source>
</reference>